<keyword evidence="2" id="KW-1185">Reference proteome</keyword>
<organism evidence="1 2">
    <name type="scientific">Dermacentor silvarum</name>
    <name type="common">Tick</name>
    <dbReference type="NCBI Taxonomy" id="543639"/>
    <lineage>
        <taxon>Eukaryota</taxon>
        <taxon>Metazoa</taxon>
        <taxon>Ecdysozoa</taxon>
        <taxon>Arthropoda</taxon>
        <taxon>Chelicerata</taxon>
        <taxon>Arachnida</taxon>
        <taxon>Acari</taxon>
        <taxon>Parasitiformes</taxon>
        <taxon>Ixodida</taxon>
        <taxon>Ixodoidea</taxon>
        <taxon>Ixodidae</taxon>
        <taxon>Rhipicephalinae</taxon>
        <taxon>Dermacentor</taxon>
    </lineage>
</organism>
<evidence type="ECO:0000313" key="2">
    <source>
        <dbReference type="Proteomes" id="UP000821865"/>
    </source>
</evidence>
<reference evidence="1" key="1">
    <citation type="submission" date="2020-05" db="EMBL/GenBank/DDBJ databases">
        <title>Large-scale comparative analyses of tick genomes elucidate their genetic diversity and vector capacities.</title>
        <authorList>
            <person name="Jia N."/>
            <person name="Wang J."/>
            <person name="Shi W."/>
            <person name="Du L."/>
            <person name="Sun Y."/>
            <person name="Zhan W."/>
            <person name="Jiang J."/>
            <person name="Wang Q."/>
            <person name="Zhang B."/>
            <person name="Ji P."/>
            <person name="Sakyi L.B."/>
            <person name="Cui X."/>
            <person name="Yuan T."/>
            <person name="Jiang B."/>
            <person name="Yang W."/>
            <person name="Lam T.T.-Y."/>
            <person name="Chang Q."/>
            <person name="Ding S."/>
            <person name="Wang X."/>
            <person name="Zhu J."/>
            <person name="Ruan X."/>
            <person name="Zhao L."/>
            <person name="Wei J."/>
            <person name="Que T."/>
            <person name="Du C."/>
            <person name="Cheng J."/>
            <person name="Dai P."/>
            <person name="Han X."/>
            <person name="Huang E."/>
            <person name="Gao Y."/>
            <person name="Liu J."/>
            <person name="Shao H."/>
            <person name="Ye R."/>
            <person name="Li L."/>
            <person name="Wei W."/>
            <person name="Wang X."/>
            <person name="Wang C."/>
            <person name="Yang T."/>
            <person name="Huo Q."/>
            <person name="Li W."/>
            <person name="Guo W."/>
            <person name="Chen H."/>
            <person name="Zhou L."/>
            <person name="Ni X."/>
            <person name="Tian J."/>
            <person name="Zhou Y."/>
            <person name="Sheng Y."/>
            <person name="Liu T."/>
            <person name="Pan Y."/>
            <person name="Xia L."/>
            <person name="Li J."/>
            <person name="Zhao F."/>
            <person name="Cao W."/>
        </authorList>
    </citation>
    <scope>NUCLEOTIDE SEQUENCE</scope>
    <source>
        <strain evidence="1">Dsil-2018</strain>
    </source>
</reference>
<gene>
    <name evidence="1" type="ORF">HPB49_003258</name>
</gene>
<evidence type="ECO:0000313" key="1">
    <source>
        <dbReference type="EMBL" id="KAH7932820.1"/>
    </source>
</evidence>
<dbReference type="Proteomes" id="UP000821865">
    <property type="component" value="Chromosome 9"/>
</dbReference>
<proteinExistence type="predicted"/>
<comment type="caution">
    <text evidence="1">The sequence shown here is derived from an EMBL/GenBank/DDBJ whole genome shotgun (WGS) entry which is preliminary data.</text>
</comment>
<dbReference type="EMBL" id="CM023478">
    <property type="protein sequence ID" value="KAH7932820.1"/>
    <property type="molecule type" value="Genomic_DNA"/>
</dbReference>
<accession>A0ACB8C0U4</accession>
<sequence length="116" mass="13157">MKVLKCESCQESLVVDKEEAELESDPYSLITRLDRGGLKLPSPFVTVVMHTEVVIEKLTEENHFSEFLQAQNQKKLVRELALQSLPQFQELTECANGHTCQLLVTLIGNWGRDLEA</sequence>
<protein>
    <submittedName>
        <fullName evidence="1">Uncharacterized protein</fullName>
    </submittedName>
</protein>
<name>A0ACB8C0U4_DERSI</name>